<sequence length="359" mass="39207">MAPRGCPSTRSAPAPPPEVPGQTGSDEVREMRAQVAALAGAMWQQGEQIGQLHELMAQQAAVAAPVSQDPPAPVAPERLLAVLTAFKRFNPPTFNGNVKDLWLVESWLAMMEALFEDIYTLEKDKVHPAAHCFQGSARLWWTQAKKSHSLDLASVTWEAFREMLLMEYFSESDKRKIKEDFHKLRQGSQSVREYEREFTHLVNCVPSSVERGNAIAREECEAFEMDKERDKSKKRAASGSAGQSSSKQPPRPQRSQWRGGRSQTQSQTTYPSVICGGDHRVTACPQREGRYFQCGQAGHIGRECPGGASPASSSASVQYTQRQLAGLPPAMSAGRSSAPQSSSATTATADTDRGKGVAS</sequence>
<evidence type="ECO:0000256" key="1">
    <source>
        <dbReference type="PROSITE-ProRule" id="PRU00047"/>
    </source>
</evidence>
<feature type="domain" description="CCHC-type" evidence="3">
    <location>
        <begin position="292"/>
        <end position="305"/>
    </location>
</feature>
<dbReference type="AlphaFoldDB" id="A0A6P5GMS9"/>
<feature type="compositionally biased region" description="Low complexity" evidence="2">
    <location>
        <begin position="332"/>
        <end position="349"/>
    </location>
</feature>
<keyword evidence="1" id="KW-0862">Zinc</keyword>
<accession>A0A6P5GMS9</accession>
<keyword evidence="1" id="KW-0479">Metal-binding</keyword>
<dbReference type="InterPro" id="IPR001878">
    <property type="entry name" value="Znf_CCHC"/>
</dbReference>
<dbReference type="Pfam" id="PF03732">
    <property type="entry name" value="Retrotrans_gag"/>
    <property type="match status" value="1"/>
</dbReference>
<feature type="compositionally biased region" description="Low complexity" evidence="2">
    <location>
        <begin position="237"/>
        <end position="267"/>
    </location>
</feature>
<feature type="compositionally biased region" description="Low complexity" evidence="2">
    <location>
        <begin position="305"/>
        <end position="316"/>
    </location>
</feature>
<keyword evidence="4" id="KW-1185">Reference proteome</keyword>
<dbReference type="GO" id="GO:0008270">
    <property type="term" value="F:zinc ion binding"/>
    <property type="evidence" value="ECO:0007669"/>
    <property type="project" value="UniProtKB-KW"/>
</dbReference>
<evidence type="ECO:0000313" key="5">
    <source>
        <dbReference type="RefSeq" id="XP_020106660.1"/>
    </source>
</evidence>
<dbReference type="OrthoDB" id="8068363at2759"/>
<reference evidence="5" key="2">
    <citation type="submission" date="2025-08" db="UniProtKB">
        <authorList>
            <consortium name="RefSeq"/>
        </authorList>
    </citation>
    <scope>IDENTIFICATION</scope>
    <source>
        <tissue evidence="5">Leaf</tissue>
    </source>
</reference>
<feature type="region of interest" description="Disordered" evidence="2">
    <location>
        <begin position="304"/>
        <end position="359"/>
    </location>
</feature>
<dbReference type="GeneID" id="109722893"/>
<dbReference type="PROSITE" id="PS50158">
    <property type="entry name" value="ZF_CCHC"/>
    <property type="match status" value="1"/>
</dbReference>
<dbReference type="GO" id="GO:0003676">
    <property type="term" value="F:nucleic acid binding"/>
    <property type="evidence" value="ECO:0007669"/>
    <property type="project" value="InterPro"/>
</dbReference>
<evidence type="ECO:0000259" key="3">
    <source>
        <dbReference type="PROSITE" id="PS50158"/>
    </source>
</evidence>
<proteinExistence type="predicted"/>
<feature type="region of interest" description="Disordered" evidence="2">
    <location>
        <begin position="224"/>
        <end position="278"/>
    </location>
</feature>
<dbReference type="PANTHER" id="PTHR15503:SF42">
    <property type="entry name" value="ZINC FINGER, CCHC-TYPE, RETROTRANSPOSON GAG DOMAIN, ASPARTIC PEPTIDASE DOMAIN PROTEIN-RELATED"/>
    <property type="match status" value="1"/>
</dbReference>
<feature type="compositionally biased region" description="Basic and acidic residues" evidence="2">
    <location>
        <begin position="350"/>
        <end position="359"/>
    </location>
</feature>
<dbReference type="InterPro" id="IPR032567">
    <property type="entry name" value="RTL1-rel"/>
</dbReference>
<evidence type="ECO:0000313" key="4">
    <source>
        <dbReference type="Proteomes" id="UP000515123"/>
    </source>
</evidence>
<name>A0A6P5GMS9_ANACO</name>
<dbReference type="InterPro" id="IPR005162">
    <property type="entry name" value="Retrotrans_gag_dom"/>
</dbReference>
<gene>
    <name evidence="5" type="primary">LOC109722893</name>
</gene>
<dbReference type="Proteomes" id="UP000515123">
    <property type="component" value="Linkage group 17"/>
</dbReference>
<keyword evidence="1" id="KW-0863">Zinc-finger</keyword>
<feature type="region of interest" description="Disordered" evidence="2">
    <location>
        <begin position="1"/>
        <end position="26"/>
    </location>
</feature>
<organism evidence="4 5">
    <name type="scientific">Ananas comosus</name>
    <name type="common">Pineapple</name>
    <name type="synonym">Ananas ananas</name>
    <dbReference type="NCBI Taxonomy" id="4615"/>
    <lineage>
        <taxon>Eukaryota</taxon>
        <taxon>Viridiplantae</taxon>
        <taxon>Streptophyta</taxon>
        <taxon>Embryophyta</taxon>
        <taxon>Tracheophyta</taxon>
        <taxon>Spermatophyta</taxon>
        <taxon>Magnoliopsida</taxon>
        <taxon>Liliopsida</taxon>
        <taxon>Poales</taxon>
        <taxon>Bromeliaceae</taxon>
        <taxon>Bromelioideae</taxon>
        <taxon>Ananas</taxon>
    </lineage>
</organism>
<protein>
    <submittedName>
        <fullName evidence="5">Uncharacterized protein LOC109722893</fullName>
    </submittedName>
</protein>
<dbReference type="PANTHER" id="PTHR15503">
    <property type="entry name" value="LDOC1 RELATED"/>
    <property type="match status" value="1"/>
</dbReference>
<dbReference type="RefSeq" id="XP_020106660.1">
    <property type="nucleotide sequence ID" value="XM_020251071.1"/>
</dbReference>
<reference evidence="4" key="1">
    <citation type="journal article" date="2015" name="Nat. Genet.">
        <title>The pineapple genome and the evolution of CAM photosynthesis.</title>
        <authorList>
            <person name="Ming R."/>
            <person name="VanBuren R."/>
            <person name="Wai C.M."/>
            <person name="Tang H."/>
            <person name="Schatz M.C."/>
            <person name="Bowers J.E."/>
            <person name="Lyons E."/>
            <person name="Wang M.L."/>
            <person name="Chen J."/>
            <person name="Biggers E."/>
            <person name="Zhang J."/>
            <person name="Huang L."/>
            <person name="Zhang L."/>
            <person name="Miao W."/>
            <person name="Zhang J."/>
            <person name="Ye Z."/>
            <person name="Miao C."/>
            <person name="Lin Z."/>
            <person name="Wang H."/>
            <person name="Zhou H."/>
            <person name="Yim W.C."/>
            <person name="Priest H.D."/>
            <person name="Zheng C."/>
            <person name="Woodhouse M."/>
            <person name="Edger P.P."/>
            <person name="Guyot R."/>
            <person name="Guo H.B."/>
            <person name="Guo H."/>
            <person name="Zheng G."/>
            <person name="Singh R."/>
            <person name="Sharma A."/>
            <person name="Min X."/>
            <person name="Zheng Y."/>
            <person name="Lee H."/>
            <person name="Gurtowski J."/>
            <person name="Sedlazeck F.J."/>
            <person name="Harkess A."/>
            <person name="McKain M.R."/>
            <person name="Liao Z."/>
            <person name="Fang J."/>
            <person name="Liu J."/>
            <person name="Zhang X."/>
            <person name="Zhang Q."/>
            <person name="Hu W."/>
            <person name="Qin Y."/>
            <person name="Wang K."/>
            <person name="Chen L.Y."/>
            <person name="Shirley N."/>
            <person name="Lin Y.R."/>
            <person name="Liu L.Y."/>
            <person name="Hernandez A.G."/>
            <person name="Wright C.L."/>
            <person name="Bulone V."/>
            <person name="Tuskan G.A."/>
            <person name="Heath K."/>
            <person name="Zee F."/>
            <person name="Moore P.H."/>
            <person name="Sunkar R."/>
            <person name="Leebens-Mack J.H."/>
            <person name="Mockler T."/>
            <person name="Bennetzen J.L."/>
            <person name="Freeling M."/>
            <person name="Sankoff D."/>
            <person name="Paterson A.H."/>
            <person name="Zhu X."/>
            <person name="Yang X."/>
            <person name="Smith J.A."/>
            <person name="Cushman J.C."/>
            <person name="Paull R.E."/>
            <person name="Yu Q."/>
        </authorList>
    </citation>
    <scope>NUCLEOTIDE SEQUENCE [LARGE SCALE GENOMIC DNA]</scope>
    <source>
        <strain evidence="4">cv. F153</strain>
    </source>
</reference>
<evidence type="ECO:0000256" key="2">
    <source>
        <dbReference type="SAM" id="MobiDB-lite"/>
    </source>
</evidence>